<dbReference type="PROSITE" id="PS00107">
    <property type="entry name" value="PROTEIN_KINASE_ATP"/>
    <property type="match status" value="1"/>
</dbReference>
<evidence type="ECO:0000256" key="9">
    <source>
        <dbReference type="PROSITE-ProRule" id="PRU10141"/>
    </source>
</evidence>
<dbReference type="GO" id="GO:0005634">
    <property type="term" value="C:nucleus"/>
    <property type="evidence" value="ECO:0007669"/>
    <property type="project" value="TreeGrafter"/>
</dbReference>
<dbReference type="PANTHER" id="PTHR24346">
    <property type="entry name" value="MAP/MICROTUBULE AFFINITY-REGULATING KINASE"/>
    <property type="match status" value="1"/>
</dbReference>
<organism evidence="12 13">
    <name type="scientific">Cricetulus griseus</name>
    <name type="common">Chinese hamster</name>
    <name type="synonym">Cricetulus barabensis griseus</name>
    <dbReference type="NCBI Taxonomy" id="10029"/>
    <lineage>
        <taxon>Eukaryota</taxon>
        <taxon>Metazoa</taxon>
        <taxon>Chordata</taxon>
        <taxon>Craniata</taxon>
        <taxon>Vertebrata</taxon>
        <taxon>Euteleostomi</taxon>
        <taxon>Mammalia</taxon>
        <taxon>Eutheria</taxon>
        <taxon>Euarchontoglires</taxon>
        <taxon>Glires</taxon>
        <taxon>Rodentia</taxon>
        <taxon>Myomorpha</taxon>
        <taxon>Muroidea</taxon>
        <taxon>Cricetidae</taxon>
        <taxon>Cricetinae</taxon>
        <taxon>Cricetulus</taxon>
    </lineage>
</organism>
<dbReference type="InterPro" id="IPR017441">
    <property type="entry name" value="Protein_kinase_ATP_BS"/>
</dbReference>
<evidence type="ECO:0000256" key="1">
    <source>
        <dbReference type="ARBA" id="ARBA00012513"/>
    </source>
</evidence>
<dbReference type="SMART" id="SM00220">
    <property type="entry name" value="S_TKc"/>
    <property type="match status" value="1"/>
</dbReference>
<name>A0A9J7FKM9_CRIGR</name>
<dbReference type="Gene3D" id="3.30.200.20">
    <property type="entry name" value="Phosphorylase Kinase, domain 1"/>
    <property type="match status" value="1"/>
</dbReference>
<accession>A0A9J7FKM9</accession>
<dbReference type="Pfam" id="PF00069">
    <property type="entry name" value="Pkinase"/>
    <property type="match status" value="1"/>
</dbReference>
<comment type="catalytic activity">
    <reaction evidence="8">
        <text>L-seryl-[protein] + ATP = O-phospho-L-seryl-[protein] + ADP + H(+)</text>
        <dbReference type="Rhea" id="RHEA:17989"/>
        <dbReference type="Rhea" id="RHEA-COMP:9863"/>
        <dbReference type="Rhea" id="RHEA-COMP:11604"/>
        <dbReference type="ChEBI" id="CHEBI:15378"/>
        <dbReference type="ChEBI" id="CHEBI:29999"/>
        <dbReference type="ChEBI" id="CHEBI:30616"/>
        <dbReference type="ChEBI" id="CHEBI:83421"/>
        <dbReference type="ChEBI" id="CHEBI:456216"/>
        <dbReference type="EC" id="2.7.11.1"/>
    </reaction>
</comment>
<dbReference type="Proteomes" id="UP001108280">
    <property type="component" value="Chromosome 2"/>
</dbReference>
<dbReference type="CDD" id="cd14003">
    <property type="entry name" value="STKc_AMPK-like"/>
    <property type="match status" value="1"/>
</dbReference>
<dbReference type="InterPro" id="IPR000719">
    <property type="entry name" value="Prot_kinase_dom"/>
</dbReference>
<dbReference type="PANTHER" id="PTHR24346:SF85">
    <property type="entry name" value="RIKEN CDNA 1810024B03 GENE"/>
    <property type="match status" value="1"/>
</dbReference>
<evidence type="ECO:0000256" key="8">
    <source>
        <dbReference type="ARBA" id="ARBA00048679"/>
    </source>
</evidence>
<keyword evidence="2" id="KW-0723">Serine/threonine-protein kinase</keyword>
<keyword evidence="12" id="KW-1185">Reference proteome</keyword>
<comment type="catalytic activity">
    <reaction evidence="7">
        <text>L-threonyl-[protein] + ATP = O-phospho-L-threonyl-[protein] + ADP + H(+)</text>
        <dbReference type="Rhea" id="RHEA:46608"/>
        <dbReference type="Rhea" id="RHEA-COMP:11060"/>
        <dbReference type="Rhea" id="RHEA-COMP:11605"/>
        <dbReference type="ChEBI" id="CHEBI:15378"/>
        <dbReference type="ChEBI" id="CHEBI:30013"/>
        <dbReference type="ChEBI" id="CHEBI:30616"/>
        <dbReference type="ChEBI" id="CHEBI:61977"/>
        <dbReference type="ChEBI" id="CHEBI:456216"/>
        <dbReference type="EC" id="2.7.11.1"/>
    </reaction>
</comment>
<dbReference type="AlphaFoldDB" id="A0A9J7FKM9"/>
<gene>
    <name evidence="13" type="primary">LOC113834545</name>
</gene>
<dbReference type="SUPFAM" id="SSF56112">
    <property type="entry name" value="Protein kinase-like (PK-like)"/>
    <property type="match status" value="1"/>
</dbReference>
<evidence type="ECO:0000256" key="3">
    <source>
        <dbReference type="ARBA" id="ARBA00022679"/>
    </source>
</evidence>
<feature type="binding site" evidence="9">
    <location>
        <position position="71"/>
    </location>
    <ligand>
        <name>ATP</name>
        <dbReference type="ChEBI" id="CHEBI:30616"/>
    </ligand>
</feature>
<protein>
    <recommendedName>
        <fullName evidence="1">non-specific serine/threonine protein kinase</fullName>
        <ecNumber evidence="1">2.7.11.1</ecNumber>
    </recommendedName>
</protein>
<evidence type="ECO:0000256" key="7">
    <source>
        <dbReference type="ARBA" id="ARBA00047899"/>
    </source>
</evidence>
<evidence type="ECO:0000256" key="2">
    <source>
        <dbReference type="ARBA" id="ARBA00022527"/>
    </source>
</evidence>
<dbReference type="PROSITE" id="PS50011">
    <property type="entry name" value="PROTEIN_KINASE_DOM"/>
    <property type="match status" value="1"/>
</dbReference>
<evidence type="ECO:0000256" key="6">
    <source>
        <dbReference type="ARBA" id="ARBA00022840"/>
    </source>
</evidence>
<evidence type="ECO:0000256" key="4">
    <source>
        <dbReference type="ARBA" id="ARBA00022741"/>
    </source>
</evidence>
<feature type="compositionally biased region" description="Polar residues" evidence="10">
    <location>
        <begin position="630"/>
        <end position="639"/>
    </location>
</feature>
<evidence type="ECO:0000313" key="12">
    <source>
        <dbReference type="Proteomes" id="UP001108280"/>
    </source>
</evidence>
<keyword evidence="6 9" id="KW-0067">ATP-binding</keyword>
<dbReference type="Gene3D" id="1.10.510.10">
    <property type="entry name" value="Transferase(Phosphotransferase) domain 1"/>
    <property type="match status" value="1"/>
</dbReference>
<dbReference type="RefSeq" id="XP_027260187.1">
    <property type="nucleotide sequence ID" value="XM_027404386.1"/>
</dbReference>
<dbReference type="GO" id="GO:0005829">
    <property type="term" value="C:cytosol"/>
    <property type="evidence" value="ECO:0007669"/>
    <property type="project" value="TreeGrafter"/>
</dbReference>
<evidence type="ECO:0000256" key="5">
    <source>
        <dbReference type="ARBA" id="ARBA00022777"/>
    </source>
</evidence>
<dbReference type="GO" id="GO:0035556">
    <property type="term" value="P:intracellular signal transduction"/>
    <property type="evidence" value="ECO:0007669"/>
    <property type="project" value="TreeGrafter"/>
</dbReference>
<feature type="compositionally biased region" description="Polar residues" evidence="10">
    <location>
        <begin position="607"/>
        <end position="619"/>
    </location>
</feature>
<dbReference type="EC" id="2.7.11.1" evidence="1"/>
<reference evidence="12" key="2">
    <citation type="journal article" date="2020" name="Biotechnol. Bioeng.">
        <title>Chromosome-scale scaffolds for the Chinese hamster reference genome assembly to facilitate the study of the CHO epigenome.</title>
        <authorList>
            <person name="Hilliard W."/>
            <person name="MacDonald M."/>
            <person name="Lee K.H."/>
        </authorList>
    </citation>
    <scope>NUCLEOTIDE SEQUENCE [LARGE SCALE GENOMIC DNA]</scope>
    <source>
        <strain evidence="12">17A/GY</strain>
    </source>
</reference>
<dbReference type="PROSITE" id="PS00108">
    <property type="entry name" value="PROTEIN_KINASE_ST"/>
    <property type="match status" value="1"/>
</dbReference>
<dbReference type="GeneID" id="113834545"/>
<keyword evidence="4 9" id="KW-0547">Nucleotide-binding</keyword>
<feature type="region of interest" description="Disordered" evidence="10">
    <location>
        <begin position="582"/>
        <end position="639"/>
    </location>
</feature>
<dbReference type="InterPro" id="IPR011009">
    <property type="entry name" value="Kinase-like_dom_sf"/>
</dbReference>
<dbReference type="GO" id="GO:0004674">
    <property type="term" value="F:protein serine/threonine kinase activity"/>
    <property type="evidence" value="ECO:0007669"/>
    <property type="project" value="UniProtKB-KW"/>
</dbReference>
<dbReference type="GO" id="GO:0045719">
    <property type="term" value="P:negative regulation of glycogen biosynthetic process"/>
    <property type="evidence" value="ECO:0007669"/>
    <property type="project" value="TreeGrafter"/>
</dbReference>
<dbReference type="OrthoDB" id="193931at2759"/>
<reference evidence="12" key="1">
    <citation type="journal article" date="2018" name="Biotechnol. Bioeng.">
        <title>A reference genome of the Chinese hamster based on a hybrid assembly strategy.</title>
        <authorList>
            <person name="Rupp O."/>
            <person name="MacDonald M.L."/>
            <person name="Li S."/>
            <person name="Dhiman H."/>
            <person name="Polson S."/>
            <person name="Griep S."/>
            <person name="Heffner K."/>
            <person name="Hernandez I."/>
            <person name="Brinkrolf K."/>
            <person name="Jadhav V."/>
            <person name="Samoudi M."/>
            <person name="Hao H."/>
            <person name="Kingham B."/>
            <person name="Goesmann A."/>
            <person name="Betenbaugh M.J."/>
            <person name="Lewis N.E."/>
            <person name="Borth N."/>
            <person name="Lee K.H."/>
        </authorList>
    </citation>
    <scope>NUCLEOTIDE SEQUENCE [LARGE SCALE GENOMIC DNA]</scope>
    <source>
        <strain evidence="12">17A/GY</strain>
    </source>
</reference>
<evidence type="ECO:0000259" key="11">
    <source>
        <dbReference type="PROSITE" id="PS50011"/>
    </source>
</evidence>
<dbReference type="InterPro" id="IPR008271">
    <property type="entry name" value="Ser/Thr_kinase_AS"/>
</dbReference>
<feature type="compositionally biased region" description="Polar residues" evidence="10">
    <location>
        <begin position="583"/>
        <end position="593"/>
    </location>
</feature>
<sequence>MPRSDYAMLKLTDEYAIVSFMEQVTENLEESKEEKYIPKNGYEKIWTLGKGNFAEVKLGYQRHTEEQVAIKVLQNGTENDFGIKTEIDIFKTLNHPYIIKLFHIINTKDYTYLVLEHAAQGDLVSHIESMGRLQEEQAQHIFTQLVCAVQHCHKNNIAHRDIKLDNILLDDKGNIKLCNFGLATRVTSGQGTKGFCGTLEYCAPELFSDKEYDAKAADIWSMGVVLYAMVTVSFPFKANTYSDMKEEMLDPKYHLPNTLSENVANIIVQLFTVKPEQRPKIYDIRQHQWLKEKEEFWKTTPYLEVLCNYPNPSIMVAMWKLGYDPKDISACLREKKFNNIMAKYLILNHKSPRDHSKYAAKFFRALDAMSPADALTSVPFRRVLSELALPTLLEEYQVHDKKGSRKKRMRSLSMPATFCYQQKGNKRPPPGPKFAHKINYIKSRCLALDSMICNCSSSSSLSSESISSASYLSSEASQEVNTTNNSSYTQSSGSYREVPHIVTTTGTYDIQRDSLQATSKASFDDVPSEDILDIQGSCLQETSRNIFEDIPHEGIPENQISSLQATSKNSIDDVPTKDMPEIQRSSLQATSKNSTDDVPTKDMPEIQRSSLQETSQNSFGDVPPEDNPEIQRSSLQETSTNNFDVVSPEDMDEIQISSLPATTKNSIEDVPPKDVKAASASRLSRGWKRAKKTIENCLRLLCCCVPASKRSHFSQEEVEPMEVGNIAETHTQLHGEAKMHSCVS</sequence>
<feature type="domain" description="Protein kinase" evidence="11">
    <location>
        <begin position="42"/>
        <end position="290"/>
    </location>
</feature>
<proteinExistence type="predicted"/>
<feature type="compositionally biased region" description="Basic and acidic residues" evidence="10">
    <location>
        <begin position="594"/>
        <end position="605"/>
    </location>
</feature>
<dbReference type="KEGG" id="cge:113834545"/>
<dbReference type="Gene3D" id="1.10.8.10">
    <property type="entry name" value="DNA helicase RuvA subunit, C-terminal domain"/>
    <property type="match status" value="1"/>
</dbReference>
<reference evidence="13" key="3">
    <citation type="submission" date="2025-08" db="UniProtKB">
        <authorList>
            <consortium name="RefSeq"/>
        </authorList>
    </citation>
    <scope>IDENTIFICATION</scope>
    <source>
        <strain evidence="13">17A/GY</strain>
        <tissue evidence="13">Liver</tissue>
    </source>
</reference>
<dbReference type="FunFam" id="1.10.510.10:FF:000571">
    <property type="entry name" value="Maternal embryonic leucine zipper kinase"/>
    <property type="match status" value="1"/>
</dbReference>
<evidence type="ECO:0000313" key="13">
    <source>
        <dbReference type="RefSeq" id="XP_027260187.1"/>
    </source>
</evidence>
<dbReference type="GO" id="GO:0005524">
    <property type="term" value="F:ATP binding"/>
    <property type="evidence" value="ECO:0007669"/>
    <property type="project" value="UniProtKB-UniRule"/>
</dbReference>
<evidence type="ECO:0000256" key="10">
    <source>
        <dbReference type="SAM" id="MobiDB-lite"/>
    </source>
</evidence>
<keyword evidence="5" id="KW-0418">Kinase</keyword>
<keyword evidence="3" id="KW-0808">Transferase</keyword>